<dbReference type="EMBL" id="GGEC01057579">
    <property type="protein sequence ID" value="MBX38063.1"/>
    <property type="molecule type" value="Transcribed_RNA"/>
</dbReference>
<reference evidence="1" key="1">
    <citation type="submission" date="2018-02" db="EMBL/GenBank/DDBJ databases">
        <title>Rhizophora mucronata_Transcriptome.</title>
        <authorList>
            <person name="Meera S.P."/>
            <person name="Sreeshan A."/>
            <person name="Augustine A."/>
        </authorList>
    </citation>
    <scope>NUCLEOTIDE SEQUENCE</scope>
    <source>
        <tissue evidence="1">Leaf</tissue>
    </source>
</reference>
<protein>
    <submittedName>
        <fullName evidence="1">Uncharacterized protein</fullName>
    </submittedName>
</protein>
<evidence type="ECO:0000313" key="1">
    <source>
        <dbReference type="EMBL" id="MBX38063.1"/>
    </source>
</evidence>
<accession>A0A2P2N6I8</accession>
<name>A0A2P2N6I8_RHIMU</name>
<dbReference type="AlphaFoldDB" id="A0A2P2N6I8"/>
<sequence length="48" mass="5667">MNFHFFSYLWIPHTCPKPSKCALLGFAGYYSTYKYSMLNYNTVSCLKE</sequence>
<organism evidence="1">
    <name type="scientific">Rhizophora mucronata</name>
    <name type="common">Asiatic mangrove</name>
    <dbReference type="NCBI Taxonomy" id="61149"/>
    <lineage>
        <taxon>Eukaryota</taxon>
        <taxon>Viridiplantae</taxon>
        <taxon>Streptophyta</taxon>
        <taxon>Embryophyta</taxon>
        <taxon>Tracheophyta</taxon>
        <taxon>Spermatophyta</taxon>
        <taxon>Magnoliopsida</taxon>
        <taxon>eudicotyledons</taxon>
        <taxon>Gunneridae</taxon>
        <taxon>Pentapetalae</taxon>
        <taxon>rosids</taxon>
        <taxon>fabids</taxon>
        <taxon>Malpighiales</taxon>
        <taxon>Rhizophoraceae</taxon>
        <taxon>Rhizophora</taxon>
    </lineage>
</organism>
<proteinExistence type="predicted"/>